<feature type="transmembrane region" description="Helical" evidence="1">
    <location>
        <begin position="121"/>
        <end position="138"/>
    </location>
</feature>
<accession>A0A934IDN9</accession>
<proteinExistence type="predicted"/>
<evidence type="ECO:0000256" key="1">
    <source>
        <dbReference type="SAM" id="Phobius"/>
    </source>
</evidence>
<sequence length="286" mass="29826">MSIGTRIGRAVRLTRQSLAIIGDDKSLLVLPMISGIAFFLVAAAFLAPVFASEQFRTLLEGDTPKTEYIHYVYGFLFYLAAYTIITFFNAALIHCVLVRLGGGRASVGEGIGFALARLPQILAWAAVSATVGLVLNIIQQRAGSAGRILAGLGGLAWSIATYFAVPVLVAEGVGPVEAIKRSAAVMRRTWGESLVANFGVGILVTIIVVLAGLVSGLVAAAGAPQAVTLTVMTAMAAVIGLTVLVATTLGVILRAMLYDYAANGHIPPAFDAAELQSAFTPKHKAE</sequence>
<dbReference type="EMBL" id="JAEKJA010000001">
    <property type="protein sequence ID" value="MBJ3774649.1"/>
    <property type="molecule type" value="Genomic_DNA"/>
</dbReference>
<name>A0A934IDN9_9HYPH</name>
<feature type="transmembrane region" description="Helical" evidence="1">
    <location>
        <begin position="27"/>
        <end position="51"/>
    </location>
</feature>
<feature type="transmembrane region" description="Helical" evidence="1">
    <location>
        <begin position="150"/>
        <end position="173"/>
    </location>
</feature>
<gene>
    <name evidence="2" type="ORF">JCR33_03065</name>
</gene>
<feature type="transmembrane region" description="Helical" evidence="1">
    <location>
        <begin position="71"/>
        <end position="100"/>
    </location>
</feature>
<comment type="caution">
    <text evidence="2">The sequence shown here is derived from an EMBL/GenBank/DDBJ whole genome shotgun (WGS) entry which is preliminary data.</text>
</comment>
<keyword evidence="3" id="KW-1185">Reference proteome</keyword>
<keyword evidence="1" id="KW-1133">Transmembrane helix</keyword>
<keyword evidence="1" id="KW-0472">Membrane</keyword>
<evidence type="ECO:0000313" key="3">
    <source>
        <dbReference type="Proteomes" id="UP000609531"/>
    </source>
</evidence>
<dbReference type="Proteomes" id="UP000609531">
    <property type="component" value="Unassembled WGS sequence"/>
</dbReference>
<dbReference type="InterPro" id="IPR046157">
    <property type="entry name" value="DUF6159"/>
</dbReference>
<reference evidence="2" key="1">
    <citation type="submission" date="2020-12" db="EMBL/GenBank/DDBJ databases">
        <title>Bacterial taxonomy.</title>
        <authorList>
            <person name="Pan X."/>
        </authorList>
    </citation>
    <scope>NUCLEOTIDE SEQUENCE</scope>
    <source>
        <strain evidence="2">B2012</strain>
    </source>
</reference>
<dbReference type="RefSeq" id="WP_198880514.1">
    <property type="nucleotide sequence ID" value="NZ_JAEKJA010000001.1"/>
</dbReference>
<organism evidence="2 3">
    <name type="scientific">Acuticoccus mangrovi</name>
    <dbReference type="NCBI Taxonomy" id="2796142"/>
    <lineage>
        <taxon>Bacteria</taxon>
        <taxon>Pseudomonadati</taxon>
        <taxon>Pseudomonadota</taxon>
        <taxon>Alphaproteobacteria</taxon>
        <taxon>Hyphomicrobiales</taxon>
        <taxon>Amorphaceae</taxon>
        <taxon>Acuticoccus</taxon>
    </lineage>
</organism>
<feature type="transmembrane region" description="Helical" evidence="1">
    <location>
        <begin position="226"/>
        <end position="253"/>
    </location>
</feature>
<evidence type="ECO:0000313" key="2">
    <source>
        <dbReference type="EMBL" id="MBJ3774649.1"/>
    </source>
</evidence>
<protein>
    <submittedName>
        <fullName evidence="2">Uncharacterized protein</fullName>
    </submittedName>
</protein>
<feature type="transmembrane region" description="Helical" evidence="1">
    <location>
        <begin position="194"/>
        <end position="220"/>
    </location>
</feature>
<dbReference type="Pfam" id="PF19656">
    <property type="entry name" value="DUF6159"/>
    <property type="match status" value="1"/>
</dbReference>
<keyword evidence="1" id="KW-0812">Transmembrane</keyword>
<dbReference type="AlphaFoldDB" id="A0A934IDN9"/>